<dbReference type="RefSeq" id="WP_378063704.1">
    <property type="nucleotide sequence ID" value="NZ_JBHSXS010000021.1"/>
</dbReference>
<reference evidence="6" key="1">
    <citation type="journal article" date="2019" name="Int. J. Syst. Evol. Microbiol.">
        <title>The Global Catalogue of Microorganisms (GCM) 10K type strain sequencing project: providing services to taxonomists for standard genome sequencing and annotation.</title>
        <authorList>
            <consortium name="The Broad Institute Genomics Platform"/>
            <consortium name="The Broad Institute Genome Sequencing Center for Infectious Disease"/>
            <person name="Wu L."/>
            <person name="Ma J."/>
        </authorList>
    </citation>
    <scope>NUCLEOTIDE SEQUENCE [LARGE SCALE GENOMIC DNA]</scope>
    <source>
        <strain evidence="6">JCM 3369</strain>
    </source>
</reference>
<organism evidence="5 6">
    <name type="scientific">Actinomadura yumaensis</name>
    <dbReference type="NCBI Taxonomy" id="111807"/>
    <lineage>
        <taxon>Bacteria</taxon>
        <taxon>Bacillati</taxon>
        <taxon>Actinomycetota</taxon>
        <taxon>Actinomycetes</taxon>
        <taxon>Streptosporangiales</taxon>
        <taxon>Thermomonosporaceae</taxon>
        <taxon>Actinomadura</taxon>
    </lineage>
</organism>
<feature type="region of interest" description="Disordered" evidence="3">
    <location>
        <begin position="1"/>
        <end position="45"/>
    </location>
</feature>
<evidence type="ECO:0000313" key="5">
    <source>
        <dbReference type="EMBL" id="MFC6883733.1"/>
    </source>
</evidence>
<keyword evidence="1 2" id="KW-0238">DNA-binding</keyword>
<proteinExistence type="predicted"/>
<dbReference type="Gene3D" id="1.10.357.10">
    <property type="entry name" value="Tetracycline Repressor, domain 2"/>
    <property type="match status" value="1"/>
</dbReference>
<dbReference type="PANTHER" id="PTHR30055">
    <property type="entry name" value="HTH-TYPE TRANSCRIPTIONAL REGULATOR RUTR"/>
    <property type="match status" value="1"/>
</dbReference>
<evidence type="ECO:0000256" key="1">
    <source>
        <dbReference type="ARBA" id="ARBA00023125"/>
    </source>
</evidence>
<dbReference type="PROSITE" id="PS50977">
    <property type="entry name" value="HTH_TETR_2"/>
    <property type="match status" value="1"/>
</dbReference>
<evidence type="ECO:0000256" key="3">
    <source>
        <dbReference type="SAM" id="MobiDB-lite"/>
    </source>
</evidence>
<name>A0ABW2CT07_9ACTN</name>
<evidence type="ECO:0000256" key="2">
    <source>
        <dbReference type="PROSITE-ProRule" id="PRU00335"/>
    </source>
</evidence>
<accession>A0ABW2CT07</accession>
<protein>
    <submittedName>
        <fullName evidence="5">TetR/AcrR family transcriptional regulator</fullName>
    </submittedName>
</protein>
<feature type="compositionally biased region" description="Low complexity" evidence="3">
    <location>
        <begin position="8"/>
        <end position="35"/>
    </location>
</feature>
<dbReference type="InterPro" id="IPR001647">
    <property type="entry name" value="HTH_TetR"/>
</dbReference>
<comment type="caution">
    <text evidence="5">The sequence shown here is derived from an EMBL/GenBank/DDBJ whole genome shotgun (WGS) entry which is preliminary data.</text>
</comment>
<dbReference type="Pfam" id="PF00440">
    <property type="entry name" value="TetR_N"/>
    <property type="match status" value="1"/>
</dbReference>
<dbReference type="SUPFAM" id="SSF46689">
    <property type="entry name" value="Homeodomain-like"/>
    <property type="match status" value="1"/>
</dbReference>
<dbReference type="EMBL" id="JBHSXS010000021">
    <property type="protein sequence ID" value="MFC6883733.1"/>
    <property type="molecule type" value="Genomic_DNA"/>
</dbReference>
<dbReference type="PRINTS" id="PR00455">
    <property type="entry name" value="HTHTETR"/>
</dbReference>
<evidence type="ECO:0000313" key="6">
    <source>
        <dbReference type="Proteomes" id="UP001596380"/>
    </source>
</evidence>
<feature type="DNA-binding region" description="H-T-H motif" evidence="2">
    <location>
        <begin position="66"/>
        <end position="85"/>
    </location>
</feature>
<feature type="domain" description="HTH tetR-type" evidence="4">
    <location>
        <begin position="43"/>
        <end position="103"/>
    </location>
</feature>
<dbReference type="PANTHER" id="PTHR30055:SF146">
    <property type="entry name" value="HTH-TYPE TRANSCRIPTIONAL DUAL REGULATOR CECR"/>
    <property type="match status" value="1"/>
</dbReference>
<evidence type="ECO:0000259" key="4">
    <source>
        <dbReference type="PROSITE" id="PS50977"/>
    </source>
</evidence>
<dbReference type="InterPro" id="IPR009057">
    <property type="entry name" value="Homeodomain-like_sf"/>
</dbReference>
<dbReference type="Proteomes" id="UP001596380">
    <property type="component" value="Unassembled WGS sequence"/>
</dbReference>
<sequence length="238" mass="25919">MTSEHSTASRPRAAVPPDAAAPADADAPADAGAAPRRVRTEPDERRGQILETARALFSRRPYGTVSNTEIAAAAGVSRGLLNHYFGTKRELYLAAVSEMMSVPPIPVPAFVEGATVRDRITQSVSAWLELLERNRETWVAALDLTAPGGDPELDRILGEGRDRAVDHMTEVVGLSPLAEERAEVRSAFRGYAALAEATTREWLKHGLLSRAQVQLLLEEVLVNLIDQVVPRLLEAEER</sequence>
<keyword evidence="6" id="KW-1185">Reference proteome</keyword>
<dbReference type="InterPro" id="IPR050109">
    <property type="entry name" value="HTH-type_TetR-like_transc_reg"/>
</dbReference>
<gene>
    <name evidence="5" type="ORF">ACFQKB_28520</name>
</gene>